<dbReference type="Pfam" id="PF17167">
    <property type="entry name" value="Glyco_hydro_94"/>
    <property type="match status" value="1"/>
</dbReference>
<evidence type="ECO:0000259" key="3">
    <source>
        <dbReference type="Pfam" id="PF06165"/>
    </source>
</evidence>
<proteinExistence type="predicted"/>
<comment type="caution">
    <text evidence="5">The sequence shown here is derived from an EMBL/GenBank/DDBJ whole genome shotgun (WGS) entry which is preliminary data.</text>
</comment>
<dbReference type="InterPro" id="IPR008928">
    <property type="entry name" value="6-hairpin_glycosidase_sf"/>
</dbReference>
<keyword evidence="1" id="KW-0328">Glycosyltransferase</keyword>
<dbReference type="GO" id="GO:0030246">
    <property type="term" value="F:carbohydrate binding"/>
    <property type="evidence" value="ECO:0007669"/>
    <property type="project" value="InterPro"/>
</dbReference>
<dbReference type="SMART" id="SM01068">
    <property type="entry name" value="CBM_X"/>
    <property type="match status" value="1"/>
</dbReference>
<evidence type="ECO:0000256" key="1">
    <source>
        <dbReference type="ARBA" id="ARBA00022676"/>
    </source>
</evidence>
<gene>
    <name evidence="5" type="ORF">A2V47_07425</name>
</gene>
<dbReference type="GO" id="GO:0005975">
    <property type="term" value="P:carbohydrate metabolic process"/>
    <property type="evidence" value="ECO:0007669"/>
    <property type="project" value="InterPro"/>
</dbReference>
<dbReference type="InterPro" id="IPR037825">
    <property type="entry name" value="GH94N_CBP"/>
</dbReference>
<organism evidence="5 6">
    <name type="scientific">Candidatus Sediminicultor quintus</name>
    <dbReference type="NCBI Taxonomy" id="1797291"/>
    <lineage>
        <taxon>Bacteria</taxon>
        <taxon>Pseudomonadati</taxon>
        <taxon>Atribacterota</taxon>
        <taxon>Candidatus Phoenicimicrobiia</taxon>
        <taxon>Candidatus Pheonicimicrobiales</taxon>
        <taxon>Candidatus Phoenicimicrobiaceae</taxon>
        <taxon>Candidatus Sediminicultor</taxon>
    </lineage>
</organism>
<dbReference type="SUPFAM" id="SSF74650">
    <property type="entry name" value="Galactose mutarotase-like"/>
    <property type="match status" value="1"/>
</dbReference>
<dbReference type="InterPro" id="IPR037018">
    <property type="entry name" value="GH65_N"/>
</dbReference>
<feature type="domain" description="Glycosyl hydrolase 94 supersandwich" evidence="3">
    <location>
        <begin position="12"/>
        <end position="271"/>
    </location>
</feature>
<dbReference type="PANTHER" id="PTHR37469">
    <property type="entry name" value="CELLOBIONIC ACID PHOSPHORYLASE-RELATED"/>
    <property type="match status" value="1"/>
</dbReference>
<evidence type="ECO:0000259" key="4">
    <source>
        <dbReference type="Pfam" id="PF17167"/>
    </source>
</evidence>
<keyword evidence="2 5" id="KW-0808">Transferase</keyword>
<dbReference type="InterPro" id="IPR011013">
    <property type="entry name" value="Gal_mutarotase_sf_dom"/>
</dbReference>
<feature type="domain" description="Glycosyl hydrolase 94 catalytic" evidence="4">
    <location>
        <begin position="310"/>
        <end position="735"/>
    </location>
</feature>
<dbReference type="EMBL" id="MEYH01000012">
    <property type="protein sequence ID" value="OGD17256.1"/>
    <property type="molecule type" value="Genomic_DNA"/>
</dbReference>
<evidence type="ECO:0000313" key="6">
    <source>
        <dbReference type="Proteomes" id="UP000177701"/>
    </source>
</evidence>
<dbReference type="AlphaFoldDB" id="A0A1F5AFU1"/>
<dbReference type="Gene3D" id="1.20.890.20">
    <property type="entry name" value="mpn423 like domain"/>
    <property type="match status" value="1"/>
</dbReference>
<dbReference type="Gene3D" id="2.60.420.10">
    <property type="entry name" value="Maltose phosphorylase, domain 3"/>
    <property type="match status" value="1"/>
</dbReference>
<dbReference type="InterPro" id="IPR052047">
    <property type="entry name" value="GH94_Enzymes"/>
</dbReference>
<dbReference type="SUPFAM" id="SSF48208">
    <property type="entry name" value="Six-hairpin glycosidases"/>
    <property type="match status" value="1"/>
</dbReference>
<dbReference type="STRING" id="1797291.A2V47_07425"/>
<sequence length="815" mass="92920">MNPYGYFDDLNKEYIITRPDTPLPWINYLGFENYFGIISNTAGGYSFYLDARLRRITRYRYNNVPLDVGGRYLYIKDGNTIWNPGWKPTCTSLDSYSCRHGLGYSVITGRKNDVEVEIIYFVPLRENMEIWKVKIINHGEQEKRLTLFSLVEFCLWDAMDDMTNFQRNFNIGEVEVENDTIFHKTEYRERRNHYAYFFCNQKIDGFDTSRDAFIGIHHGFENPQVASKGRCTNSLASGWAPVGVHQLDVTLQPGQDRTLHFILGYMENKEDEKFSAPNIINKKSLWTKLELLKTTSAVDEAFNELKVYGTKLLGRYQVKIDNEDVERMVNIWNQYQCIVTFNLSRSASLYESGIGRGIGFRDANQDLLGFMHIFPERARERILELAAIQLPSGDCYHQYQPLTKEGNENTGKGFNDDPLWLVASTCAYIKETGDFSILDEVIGYSDIPGSKATILDHLYLSINYTLKNLGPHNLPLIGHADWNDCLNLNCFSKVPGESFQSAGDIKGGAAESVMIAGLFLYVCREFIKLCQQIGAEEKMNEFNKGYKLIQKAVEEHGWDGEWFLRAYDYYGNKVGSKECEEGKIFIESQGWCIMGNVGLKDGRAQMALDSVEKYLSTSHGIMSLQPAYTHYYLNLGEISSYPPGYKENAGIFCHNNPWISIAETILGNGDKAFNSYLQICPSTKNNFIETYRCEPYAYAQMIAGRDAPTYGEAKNSWLTGTAAWSFVTITQAILGIKPDYQGLLIDPCIPKSWKEYMVIRLFRGAKYHITVKNPEGVSRGVKRLLINGKLIKGNLIPYHKKDIKVEVTVILGKNN</sequence>
<accession>A0A1F5AFU1</accession>
<protein>
    <submittedName>
        <fullName evidence="5">Glycosyl transferase</fullName>
    </submittedName>
</protein>
<dbReference type="InterPro" id="IPR010383">
    <property type="entry name" value="Glyco_hydrolase_94_b-supersand"/>
</dbReference>
<dbReference type="Gene3D" id="1.50.10.10">
    <property type="match status" value="1"/>
</dbReference>
<dbReference type="Gene3D" id="2.70.98.40">
    <property type="entry name" value="Glycoside hydrolase, family 65, N-terminal domain"/>
    <property type="match status" value="1"/>
</dbReference>
<reference evidence="5 6" key="1">
    <citation type="journal article" date="2016" name="Nat. Commun.">
        <title>Thousands of microbial genomes shed light on interconnected biogeochemical processes in an aquifer system.</title>
        <authorList>
            <person name="Anantharaman K."/>
            <person name="Brown C.T."/>
            <person name="Hug L.A."/>
            <person name="Sharon I."/>
            <person name="Castelle C.J."/>
            <person name="Probst A.J."/>
            <person name="Thomas B.C."/>
            <person name="Singh A."/>
            <person name="Wilkins M.J."/>
            <person name="Karaoz U."/>
            <person name="Brodie E.L."/>
            <person name="Williams K.H."/>
            <person name="Hubbard S.S."/>
            <person name="Banfield J.F."/>
        </authorList>
    </citation>
    <scope>NUCLEOTIDE SEQUENCE [LARGE SCALE GENOMIC DNA]</scope>
</reference>
<dbReference type="Pfam" id="PF06165">
    <property type="entry name" value="GH94_b-supersand"/>
    <property type="match status" value="1"/>
</dbReference>
<dbReference type="Proteomes" id="UP000177701">
    <property type="component" value="Unassembled WGS sequence"/>
</dbReference>
<evidence type="ECO:0000313" key="5">
    <source>
        <dbReference type="EMBL" id="OGD17256.1"/>
    </source>
</evidence>
<dbReference type="GO" id="GO:0016757">
    <property type="term" value="F:glycosyltransferase activity"/>
    <property type="evidence" value="ECO:0007669"/>
    <property type="project" value="UniProtKB-KW"/>
</dbReference>
<name>A0A1F5AFU1_9BACT</name>
<dbReference type="PANTHER" id="PTHR37469:SF2">
    <property type="entry name" value="CELLOBIONIC ACID PHOSPHORYLASE"/>
    <property type="match status" value="1"/>
</dbReference>
<dbReference type="InterPro" id="IPR012341">
    <property type="entry name" value="6hp_glycosidase-like_sf"/>
</dbReference>
<dbReference type="InterPro" id="IPR033432">
    <property type="entry name" value="GH94_catalytic"/>
</dbReference>
<evidence type="ECO:0000256" key="2">
    <source>
        <dbReference type="ARBA" id="ARBA00022679"/>
    </source>
</evidence>
<dbReference type="CDD" id="cd11754">
    <property type="entry name" value="GH94N_CBP_like"/>
    <property type="match status" value="1"/>
</dbReference>